<dbReference type="EMBL" id="BPRB01000209">
    <property type="protein sequence ID" value="GJE61406.1"/>
    <property type="molecule type" value="Genomic_DNA"/>
</dbReference>
<name>A0ABQ4U2B4_9HYPH</name>
<reference evidence="3" key="2">
    <citation type="submission" date="2021-08" db="EMBL/GenBank/DDBJ databases">
        <authorList>
            <person name="Tani A."/>
            <person name="Ola A."/>
            <person name="Ogura Y."/>
            <person name="Katsura K."/>
            <person name="Hayashi T."/>
        </authorList>
    </citation>
    <scope>NUCLEOTIDE SEQUENCE</scope>
    <source>
        <strain evidence="3">DSM 23632</strain>
    </source>
</reference>
<keyword evidence="4" id="KW-1185">Reference proteome</keyword>
<evidence type="ECO:0000313" key="4">
    <source>
        <dbReference type="Proteomes" id="UP001055057"/>
    </source>
</evidence>
<dbReference type="Proteomes" id="UP001055057">
    <property type="component" value="Unassembled WGS sequence"/>
</dbReference>
<evidence type="ECO:0000313" key="3">
    <source>
        <dbReference type="EMBL" id="GJE61406.1"/>
    </source>
</evidence>
<gene>
    <name evidence="3" type="ORF">MPOCJGCO_3528</name>
</gene>
<feature type="region of interest" description="Disordered" evidence="1">
    <location>
        <begin position="28"/>
        <end position="101"/>
    </location>
</feature>
<feature type="signal peptide" evidence="2">
    <location>
        <begin position="1"/>
        <end position="26"/>
    </location>
</feature>
<keyword evidence="2" id="KW-0732">Signal</keyword>
<organism evidence="3 4">
    <name type="scientific">Methylobacterium trifolii</name>
    <dbReference type="NCBI Taxonomy" id="1003092"/>
    <lineage>
        <taxon>Bacteria</taxon>
        <taxon>Pseudomonadati</taxon>
        <taxon>Pseudomonadota</taxon>
        <taxon>Alphaproteobacteria</taxon>
        <taxon>Hyphomicrobiales</taxon>
        <taxon>Methylobacteriaceae</taxon>
        <taxon>Methylobacterium</taxon>
    </lineage>
</organism>
<reference evidence="3" key="1">
    <citation type="journal article" date="2021" name="Front. Microbiol.">
        <title>Comprehensive Comparative Genomics and Phenotyping of Methylobacterium Species.</title>
        <authorList>
            <person name="Alessa O."/>
            <person name="Ogura Y."/>
            <person name="Fujitani Y."/>
            <person name="Takami H."/>
            <person name="Hayashi T."/>
            <person name="Sahin N."/>
            <person name="Tani A."/>
        </authorList>
    </citation>
    <scope>NUCLEOTIDE SEQUENCE</scope>
    <source>
        <strain evidence="3">DSM 23632</strain>
    </source>
</reference>
<comment type="caution">
    <text evidence="3">The sequence shown here is derived from an EMBL/GenBank/DDBJ whole genome shotgun (WGS) entry which is preliminary data.</text>
</comment>
<protein>
    <submittedName>
        <fullName evidence="3">Uncharacterized protein</fullName>
    </submittedName>
</protein>
<feature type="chain" id="PRO_5045158981" evidence="2">
    <location>
        <begin position="27"/>
        <end position="101"/>
    </location>
</feature>
<evidence type="ECO:0000256" key="1">
    <source>
        <dbReference type="SAM" id="MobiDB-lite"/>
    </source>
</evidence>
<evidence type="ECO:0000256" key="2">
    <source>
        <dbReference type="SAM" id="SignalP"/>
    </source>
</evidence>
<sequence>MRSGFQRFSPILLGLGLIGLATAARAEPIPGATGGAGTGELTAPGSAGRIGAGPAPGTPSGVVGFDGPPGGPANVTGGAGALPPGAPATNTGVPPSGPGLR</sequence>
<accession>A0ABQ4U2B4</accession>
<dbReference type="RefSeq" id="WP_238183995.1">
    <property type="nucleotide sequence ID" value="NZ_BPRB01000209.1"/>
</dbReference>
<proteinExistence type="predicted"/>
<feature type="compositionally biased region" description="Low complexity" evidence="1">
    <location>
        <begin position="81"/>
        <end position="92"/>
    </location>
</feature>